<proteinExistence type="predicted"/>
<evidence type="ECO:0000313" key="3">
    <source>
        <dbReference type="Proteomes" id="UP000183192"/>
    </source>
</evidence>
<reference evidence="2 3" key="1">
    <citation type="journal article" date="2016" name="Environ. Microbiol.">
        <title>Genomic resolution of a cold subsurface aquifer community provides metabolic insights for novel microbes adapted to high CO concentrations.</title>
        <authorList>
            <person name="Probst A.J."/>
            <person name="Castelle C.J."/>
            <person name="Singh A."/>
            <person name="Brown C.T."/>
            <person name="Anantharaman K."/>
            <person name="Sharon I."/>
            <person name="Hug L.A."/>
            <person name="Burstein D."/>
            <person name="Emerson J.B."/>
            <person name="Thomas B.C."/>
            <person name="Banfield J.F."/>
        </authorList>
    </citation>
    <scope>NUCLEOTIDE SEQUENCE [LARGE SCALE GENOMIC DNA]</scope>
    <source>
        <strain evidence="2">CG1_02_37_44</strain>
    </source>
</reference>
<feature type="transmembrane region" description="Helical" evidence="1">
    <location>
        <begin position="20"/>
        <end position="41"/>
    </location>
</feature>
<evidence type="ECO:0008006" key="4">
    <source>
        <dbReference type="Google" id="ProtNLM"/>
    </source>
</evidence>
<keyword evidence="1" id="KW-0812">Transmembrane</keyword>
<gene>
    <name evidence="2" type="ORF">AUJ27_00785</name>
</gene>
<dbReference type="EMBL" id="MNUU01000013">
    <property type="protein sequence ID" value="OIO08430.1"/>
    <property type="molecule type" value="Genomic_DNA"/>
</dbReference>
<dbReference type="CDD" id="cd22784">
    <property type="entry name" value="DPBB_MltA_YuiC-like"/>
    <property type="match status" value="1"/>
</dbReference>
<protein>
    <recommendedName>
        <fullName evidence="4">3D domain-containing protein</fullName>
    </recommendedName>
</protein>
<evidence type="ECO:0000256" key="1">
    <source>
        <dbReference type="SAM" id="Phobius"/>
    </source>
</evidence>
<accession>A0A1J4TD76</accession>
<dbReference type="AlphaFoldDB" id="A0A1J4TD76"/>
<organism evidence="2 3">
    <name type="scientific">Candidatus Falkowbacteria bacterium CG1_02_37_44</name>
    <dbReference type="NCBI Taxonomy" id="1805146"/>
    <lineage>
        <taxon>Bacteria</taxon>
        <taxon>Candidatus Falkowiibacteriota</taxon>
    </lineage>
</organism>
<name>A0A1J4TD76_9BACT</name>
<comment type="caution">
    <text evidence="2">The sequence shown here is derived from an EMBL/GenBank/DDBJ whole genome shotgun (WGS) entry which is preliminary data.</text>
</comment>
<keyword evidence="1" id="KW-0472">Membrane</keyword>
<dbReference type="STRING" id="1805146.AUJ27_00785"/>
<dbReference type="Proteomes" id="UP000183192">
    <property type="component" value="Unassembled WGS sequence"/>
</dbReference>
<evidence type="ECO:0000313" key="2">
    <source>
        <dbReference type="EMBL" id="OIO08430.1"/>
    </source>
</evidence>
<sequence length="172" mass="19585">MEALRKNHIKILPANLAKKLIIIIIFMFVFDFSLFSMPALASEIEDSSNISIDNSNQININNHLPENSTGEVKSSNYYQVTAYNSEIYQTDDSPCITANGFNVCEHGLEDTVAANFLPFGAKIRMPDIYGDKIFIVRDRMNARYNNKIDIWMQEKQAAKNFGIKIIKVEIIE</sequence>
<keyword evidence="1" id="KW-1133">Transmembrane helix</keyword>